<evidence type="ECO:0000313" key="2">
    <source>
        <dbReference type="Proteomes" id="UP001157502"/>
    </source>
</evidence>
<dbReference type="EMBL" id="CM055738">
    <property type="protein sequence ID" value="KAJ8004720.1"/>
    <property type="molecule type" value="Genomic_DNA"/>
</dbReference>
<keyword evidence="2" id="KW-1185">Reference proteome</keyword>
<reference evidence="1" key="1">
    <citation type="submission" date="2021-05" db="EMBL/GenBank/DDBJ databases">
        <authorList>
            <person name="Pan Q."/>
            <person name="Jouanno E."/>
            <person name="Zahm M."/>
            <person name="Klopp C."/>
            <person name="Cabau C."/>
            <person name="Louis A."/>
            <person name="Berthelot C."/>
            <person name="Parey E."/>
            <person name="Roest Crollius H."/>
            <person name="Montfort J."/>
            <person name="Robinson-Rechavi M."/>
            <person name="Bouchez O."/>
            <person name="Lampietro C."/>
            <person name="Lopez Roques C."/>
            <person name="Donnadieu C."/>
            <person name="Postlethwait J."/>
            <person name="Bobe J."/>
            <person name="Dillon D."/>
            <person name="Chandos A."/>
            <person name="von Hippel F."/>
            <person name="Guiguen Y."/>
        </authorList>
    </citation>
    <scope>NUCLEOTIDE SEQUENCE</scope>
    <source>
        <strain evidence="1">YG-Jan2019</strain>
    </source>
</reference>
<comment type="caution">
    <text evidence="1">The sequence shown here is derived from an EMBL/GenBank/DDBJ whole genome shotgun (WGS) entry which is preliminary data.</text>
</comment>
<protein>
    <submittedName>
        <fullName evidence="1">Uncharacterized protein</fullName>
    </submittedName>
</protein>
<evidence type="ECO:0000313" key="1">
    <source>
        <dbReference type="EMBL" id="KAJ8004720.1"/>
    </source>
</evidence>
<organism evidence="1 2">
    <name type="scientific">Dallia pectoralis</name>
    <name type="common">Alaska blackfish</name>
    <dbReference type="NCBI Taxonomy" id="75939"/>
    <lineage>
        <taxon>Eukaryota</taxon>
        <taxon>Metazoa</taxon>
        <taxon>Chordata</taxon>
        <taxon>Craniata</taxon>
        <taxon>Vertebrata</taxon>
        <taxon>Euteleostomi</taxon>
        <taxon>Actinopterygii</taxon>
        <taxon>Neopterygii</taxon>
        <taxon>Teleostei</taxon>
        <taxon>Protacanthopterygii</taxon>
        <taxon>Esociformes</taxon>
        <taxon>Umbridae</taxon>
        <taxon>Dallia</taxon>
    </lineage>
</organism>
<dbReference type="Proteomes" id="UP001157502">
    <property type="component" value="Chromosome 11"/>
</dbReference>
<gene>
    <name evidence="1" type="ORF">DPEC_G00139230</name>
</gene>
<name>A0ACC2GMP4_DALPE</name>
<proteinExistence type="predicted"/>
<feature type="non-terminal residue" evidence="1">
    <location>
        <position position="92"/>
    </location>
</feature>
<accession>A0ACC2GMP4</accession>
<sequence length="92" mass="10043">MQSEDKPSLLLSFHTETKQESLDSDCSSGAQCGLVDSEMASVKMGDCSPTLGLNVNIKDEDDVKHNIGESISKEQPQEDHKEKKSHCCSRCG</sequence>